<comment type="similarity">
    <text evidence="2">Belongs to the autoinducer-2 exporter (AI-2E) (TC 2.A.86) family.</text>
</comment>
<dbReference type="GO" id="GO:0055085">
    <property type="term" value="P:transmembrane transport"/>
    <property type="evidence" value="ECO:0007669"/>
    <property type="project" value="TreeGrafter"/>
</dbReference>
<keyword evidence="5 8" id="KW-0812">Transmembrane</keyword>
<name>A0A1G2PYD2_9BACT</name>
<feature type="transmembrane region" description="Helical" evidence="8">
    <location>
        <begin position="63"/>
        <end position="84"/>
    </location>
</feature>
<dbReference type="GO" id="GO:0005886">
    <property type="term" value="C:plasma membrane"/>
    <property type="evidence" value="ECO:0007669"/>
    <property type="project" value="UniProtKB-SubCell"/>
</dbReference>
<evidence type="ECO:0000313" key="10">
    <source>
        <dbReference type="Proteomes" id="UP000176951"/>
    </source>
</evidence>
<sequence>MNTNVYIHIPTTTIFRIVAAVVALIFVFLMRDIIMLLLFAIVIAAAVDPFATKMENKGIPRIVGLLVVYLLFFLGVTSFFWVLVPPLAIELTDFTANFPVYANGLVEVLSRYGITPDNPAFSTLPNYIDKLTENLTQLVPTITGVFTDVVGRGFQIITVFLASFYLALQRDGEEKFLRMLSPETEDPYIVDLWKRAQKKIGQWLQGQVVLAVLIGVATYVGLTVIGVKYALILSIIAGMLEIVPIVGPIATAIIAMVVAFFQAPAKSVLVGLFFLILQQLEGNILVPLIFRKVLGLHPVIVIFALLIGLRLGGVGGMLLAVPMAAVLTELFGDFSSGKIKV</sequence>
<evidence type="ECO:0008006" key="11">
    <source>
        <dbReference type="Google" id="ProtNLM"/>
    </source>
</evidence>
<dbReference type="Proteomes" id="UP000176951">
    <property type="component" value="Unassembled WGS sequence"/>
</dbReference>
<evidence type="ECO:0000256" key="7">
    <source>
        <dbReference type="ARBA" id="ARBA00023136"/>
    </source>
</evidence>
<feature type="transmembrane region" description="Helical" evidence="8">
    <location>
        <begin position="268"/>
        <end position="290"/>
    </location>
</feature>
<keyword evidence="7 8" id="KW-0472">Membrane</keyword>
<feature type="transmembrane region" description="Helical" evidence="8">
    <location>
        <begin position="7"/>
        <end position="27"/>
    </location>
</feature>
<protein>
    <recommendedName>
        <fullName evidence="11">AI-2E family transporter</fullName>
    </recommendedName>
</protein>
<evidence type="ECO:0000256" key="6">
    <source>
        <dbReference type="ARBA" id="ARBA00022989"/>
    </source>
</evidence>
<evidence type="ECO:0000256" key="1">
    <source>
        <dbReference type="ARBA" id="ARBA00004651"/>
    </source>
</evidence>
<comment type="caution">
    <text evidence="9">The sequence shown here is derived from an EMBL/GenBank/DDBJ whole genome shotgun (WGS) entry which is preliminary data.</text>
</comment>
<dbReference type="PANTHER" id="PTHR21716:SF53">
    <property type="entry name" value="PERMEASE PERM-RELATED"/>
    <property type="match status" value="1"/>
</dbReference>
<organism evidence="9 10">
    <name type="scientific">Candidatus Terrybacteria bacterium RIFCSPLOWO2_01_FULL_40_23</name>
    <dbReference type="NCBI Taxonomy" id="1802366"/>
    <lineage>
        <taxon>Bacteria</taxon>
        <taxon>Candidatus Terryibacteriota</taxon>
    </lineage>
</organism>
<reference evidence="9 10" key="1">
    <citation type="journal article" date="2016" name="Nat. Commun.">
        <title>Thousands of microbial genomes shed light on interconnected biogeochemical processes in an aquifer system.</title>
        <authorList>
            <person name="Anantharaman K."/>
            <person name="Brown C.T."/>
            <person name="Hug L.A."/>
            <person name="Sharon I."/>
            <person name="Castelle C.J."/>
            <person name="Probst A.J."/>
            <person name="Thomas B.C."/>
            <person name="Singh A."/>
            <person name="Wilkins M.J."/>
            <person name="Karaoz U."/>
            <person name="Brodie E.L."/>
            <person name="Williams K.H."/>
            <person name="Hubbard S.S."/>
            <person name="Banfield J.F."/>
        </authorList>
    </citation>
    <scope>NUCLEOTIDE SEQUENCE [LARGE SCALE GENOMIC DNA]</scope>
</reference>
<proteinExistence type="inferred from homology"/>
<evidence type="ECO:0000256" key="4">
    <source>
        <dbReference type="ARBA" id="ARBA00022475"/>
    </source>
</evidence>
<accession>A0A1G2PYD2</accession>
<keyword evidence="6 8" id="KW-1133">Transmembrane helix</keyword>
<comment type="subcellular location">
    <subcellularLocation>
        <location evidence="1">Cell membrane</location>
        <topology evidence="1">Multi-pass membrane protein</topology>
    </subcellularLocation>
</comment>
<evidence type="ECO:0000256" key="5">
    <source>
        <dbReference type="ARBA" id="ARBA00022692"/>
    </source>
</evidence>
<dbReference type="Pfam" id="PF01594">
    <property type="entry name" value="AI-2E_transport"/>
    <property type="match status" value="1"/>
</dbReference>
<dbReference type="PANTHER" id="PTHR21716">
    <property type="entry name" value="TRANSMEMBRANE PROTEIN"/>
    <property type="match status" value="1"/>
</dbReference>
<evidence type="ECO:0000256" key="2">
    <source>
        <dbReference type="ARBA" id="ARBA00009773"/>
    </source>
</evidence>
<feature type="transmembrane region" description="Helical" evidence="8">
    <location>
        <begin position="208"/>
        <end position="236"/>
    </location>
</feature>
<feature type="transmembrane region" description="Helical" evidence="8">
    <location>
        <begin position="242"/>
        <end position="261"/>
    </location>
</feature>
<evidence type="ECO:0000256" key="8">
    <source>
        <dbReference type="SAM" id="Phobius"/>
    </source>
</evidence>
<feature type="transmembrane region" description="Helical" evidence="8">
    <location>
        <begin position="33"/>
        <end position="51"/>
    </location>
</feature>
<evidence type="ECO:0000313" key="9">
    <source>
        <dbReference type="EMBL" id="OHA52602.1"/>
    </source>
</evidence>
<dbReference type="InterPro" id="IPR002549">
    <property type="entry name" value="AI-2E-like"/>
</dbReference>
<keyword evidence="3" id="KW-0813">Transport</keyword>
<feature type="transmembrane region" description="Helical" evidence="8">
    <location>
        <begin position="149"/>
        <end position="168"/>
    </location>
</feature>
<feature type="transmembrane region" description="Helical" evidence="8">
    <location>
        <begin position="296"/>
        <end position="321"/>
    </location>
</feature>
<dbReference type="AlphaFoldDB" id="A0A1G2PYD2"/>
<evidence type="ECO:0000256" key="3">
    <source>
        <dbReference type="ARBA" id="ARBA00022448"/>
    </source>
</evidence>
<keyword evidence="4" id="KW-1003">Cell membrane</keyword>
<gene>
    <name evidence="9" type="ORF">A3A97_03720</name>
</gene>
<dbReference type="EMBL" id="MHSW01000006">
    <property type="protein sequence ID" value="OHA52602.1"/>
    <property type="molecule type" value="Genomic_DNA"/>
</dbReference>